<dbReference type="Pfam" id="PF00534">
    <property type="entry name" value="Glycos_transf_1"/>
    <property type="match status" value="1"/>
</dbReference>
<dbReference type="PANTHER" id="PTHR46401:SF2">
    <property type="entry name" value="GLYCOSYLTRANSFERASE WBBK-RELATED"/>
    <property type="match status" value="1"/>
</dbReference>
<dbReference type="EMBL" id="SMLW01000385">
    <property type="protein sequence ID" value="MTI24236.1"/>
    <property type="molecule type" value="Genomic_DNA"/>
</dbReference>
<proteinExistence type="predicted"/>
<evidence type="ECO:0000259" key="3">
    <source>
        <dbReference type="Pfam" id="PF13439"/>
    </source>
</evidence>
<evidence type="ECO:0000256" key="1">
    <source>
        <dbReference type="ARBA" id="ARBA00022679"/>
    </source>
</evidence>
<dbReference type="Gene3D" id="3.40.50.2000">
    <property type="entry name" value="Glycogen Phosphorylase B"/>
    <property type="match status" value="2"/>
</dbReference>
<feature type="domain" description="Glycosyltransferase subfamily 4-like N-terminal" evidence="3">
    <location>
        <begin position="57"/>
        <end position="182"/>
    </location>
</feature>
<keyword evidence="5" id="KW-1185">Reference proteome</keyword>
<keyword evidence="1" id="KW-0808">Transferase</keyword>
<evidence type="ECO:0000259" key="2">
    <source>
        <dbReference type="Pfam" id="PF00534"/>
    </source>
</evidence>
<feature type="domain" description="Glycosyl transferase family 1" evidence="2">
    <location>
        <begin position="195"/>
        <end position="341"/>
    </location>
</feature>
<dbReference type="SUPFAM" id="SSF53756">
    <property type="entry name" value="UDP-Glycosyltransferase/glycogen phosphorylase"/>
    <property type="match status" value="1"/>
</dbReference>
<feature type="non-terminal residue" evidence="4">
    <location>
        <position position="342"/>
    </location>
</feature>
<dbReference type="PANTHER" id="PTHR46401">
    <property type="entry name" value="GLYCOSYLTRANSFERASE WBBK-RELATED"/>
    <property type="match status" value="1"/>
</dbReference>
<organism evidence="4 5">
    <name type="scientific">Fulvivirga kasyanovii</name>
    <dbReference type="NCBI Taxonomy" id="396812"/>
    <lineage>
        <taxon>Bacteria</taxon>
        <taxon>Pseudomonadati</taxon>
        <taxon>Bacteroidota</taxon>
        <taxon>Cytophagia</taxon>
        <taxon>Cytophagales</taxon>
        <taxon>Fulvivirgaceae</taxon>
        <taxon>Fulvivirga</taxon>
    </lineage>
</organism>
<dbReference type="InterPro" id="IPR028098">
    <property type="entry name" value="Glyco_trans_4-like_N"/>
</dbReference>
<evidence type="ECO:0000313" key="5">
    <source>
        <dbReference type="Proteomes" id="UP000798808"/>
    </source>
</evidence>
<reference evidence="4 5" key="1">
    <citation type="submission" date="2019-02" db="EMBL/GenBank/DDBJ databases">
        <authorList>
            <person name="Goldberg S.R."/>
            <person name="Haltli B.A."/>
            <person name="Correa H."/>
            <person name="Russell K.G."/>
        </authorList>
    </citation>
    <scope>NUCLEOTIDE SEQUENCE [LARGE SCALE GENOMIC DNA]</scope>
    <source>
        <strain evidence="4 5">JCM 16186</strain>
    </source>
</reference>
<gene>
    <name evidence="4" type="ORF">E1163_04690</name>
</gene>
<name>A0ABW9RKN4_9BACT</name>
<accession>A0ABW9RKN4</accession>
<protein>
    <submittedName>
        <fullName evidence="4">Glycosyltransferase</fullName>
    </submittedName>
</protein>
<evidence type="ECO:0000313" key="4">
    <source>
        <dbReference type="EMBL" id="MTI24236.1"/>
    </source>
</evidence>
<dbReference type="InterPro" id="IPR001296">
    <property type="entry name" value="Glyco_trans_1"/>
</dbReference>
<sequence>MSNTRYTSVFATFDPYPSYKGSAIHIDKVTEVLSQKFPSTLLLSLKQHMSKELPQTVHHLESPVEESNYLKRALAFSSWIDGLLDQQHNLQVGHFRDIWSGMPILARDHITSIFEVNGLPSIELVNRYPYIGQDTLGKIRKLEDECLEKSRLIICPSETIKKHLISRKVWADKIHVIPNGADAPVIGAKPVGLPEKYIVYFGALQPWQGVDTLLKAMKYLGDKPDLKLVICSSHKQRFSRPFQKLAEKLDVSERIVWKYQLEKHELHQVIGHALCTVAPLTECSRNLEQGCSPLKVFESMACKTPVVASDLPVIREILEPDEEAKFFRPERPADLARCIRLL</sequence>
<dbReference type="Pfam" id="PF13439">
    <property type="entry name" value="Glyco_transf_4"/>
    <property type="match status" value="1"/>
</dbReference>
<comment type="caution">
    <text evidence="4">The sequence shown here is derived from an EMBL/GenBank/DDBJ whole genome shotgun (WGS) entry which is preliminary data.</text>
</comment>
<dbReference type="Proteomes" id="UP000798808">
    <property type="component" value="Unassembled WGS sequence"/>
</dbReference>
<dbReference type="RefSeq" id="WP_155170024.1">
    <property type="nucleotide sequence ID" value="NZ_SMLW01000385.1"/>
</dbReference>